<evidence type="ECO:0000256" key="4">
    <source>
        <dbReference type="SAM" id="SignalP"/>
    </source>
</evidence>
<keyword evidence="3" id="KW-0443">Lipid metabolism</keyword>
<dbReference type="STRING" id="4232.A0A251UT38"/>
<dbReference type="InterPro" id="IPR036514">
    <property type="entry name" value="SGNH_hydro_sf"/>
</dbReference>
<name>A0A251UT38_HELAN</name>
<dbReference type="InParanoid" id="A0A251UT38"/>
<feature type="chain" id="PRO_5013100836" evidence="4">
    <location>
        <begin position="26"/>
        <end position="409"/>
    </location>
</feature>
<reference evidence="5" key="3">
    <citation type="submission" date="2020-06" db="EMBL/GenBank/DDBJ databases">
        <title>Helianthus annuus Genome sequencing and assembly Release 2.</title>
        <authorList>
            <person name="Gouzy J."/>
            <person name="Langlade N."/>
            <person name="Munos S."/>
        </authorList>
    </citation>
    <scope>NUCLEOTIDE SEQUENCE</scope>
    <source>
        <tissue evidence="5">Leaves</tissue>
    </source>
</reference>
<gene>
    <name evidence="6" type="ORF">HannXRQ_Chr05g0159441</name>
    <name evidence="5" type="ORF">HanXRQr2_Chr05g0233841</name>
</gene>
<dbReference type="Proteomes" id="UP000215914">
    <property type="component" value="Chromosome 5"/>
</dbReference>
<dbReference type="OMA" id="HDNGARR"/>
<protein>
    <submittedName>
        <fullName evidence="6">Putative SGNH hydrolase-type esterase domain-containing protein</fullName>
    </submittedName>
    <submittedName>
        <fullName evidence="5">Triacylglycerol lipase</fullName>
        <ecNumber evidence="5">3.1.1.3</ecNumber>
    </submittedName>
</protein>
<reference evidence="5 7" key="1">
    <citation type="journal article" date="2017" name="Nature">
        <title>The sunflower genome provides insights into oil metabolism, flowering and Asterid evolution.</title>
        <authorList>
            <person name="Badouin H."/>
            <person name="Gouzy J."/>
            <person name="Grassa C.J."/>
            <person name="Murat F."/>
            <person name="Staton S.E."/>
            <person name="Cottret L."/>
            <person name="Lelandais-Briere C."/>
            <person name="Owens G.L."/>
            <person name="Carrere S."/>
            <person name="Mayjonade B."/>
            <person name="Legrand L."/>
            <person name="Gill N."/>
            <person name="Kane N.C."/>
            <person name="Bowers J.E."/>
            <person name="Hubner S."/>
            <person name="Bellec A."/>
            <person name="Berard A."/>
            <person name="Berges H."/>
            <person name="Blanchet N."/>
            <person name="Boniface M.C."/>
            <person name="Brunel D."/>
            <person name="Catrice O."/>
            <person name="Chaidir N."/>
            <person name="Claudel C."/>
            <person name="Donnadieu C."/>
            <person name="Faraut T."/>
            <person name="Fievet G."/>
            <person name="Helmstetter N."/>
            <person name="King M."/>
            <person name="Knapp S.J."/>
            <person name="Lai Z."/>
            <person name="Le Paslier M.C."/>
            <person name="Lippi Y."/>
            <person name="Lorenzon L."/>
            <person name="Mandel J.R."/>
            <person name="Marage G."/>
            <person name="Marchand G."/>
            <person name="Marquand E."/>
            <person name="Bret-Mestries E."/>
            <person name="Morien E."/>
            <person name="Nambeesan S."/>
            <person name="Nguyen T."/>
            <person name="Pegot-Espagnet P."/>
            <person name="Pouilly N."/>
            <person name="Raftis F."/>
            <person name="Sallet E."/>
            <person name="Schiex T."/>
            <person name="Thomas J."/>
            <person name="Vandecasteele C."/>
            <person name="Vares D."/>
            <person name="Vear F."/>
            <person name="Vautrin S."/>
            <person name="Crespi M."/>
            <person name="Mangin B."/>
            <person name="Burke J.M."/>
            <person name="Salse J."/>
            <person name="Munos S."/>
            <person name="Vincourt P."/>
            <person name="Rieseberg L.H."/>
            <person name="Langlade N.B."/>
        </authorList>
    </citation>
    <scope>NUCLEOTIDE SEQUENCE [LARGE SCALE GENOMIC DNA]</scope>
    <source>
        <strain evidence="7">cv. SF193</strain>
        <tissue evidence="5">Leaves</tissue>
    </source>
</reference>
<dbReference type="AlphaFoldDB" id="A0A251UT38"/>
<keyword evidence="7" id="KW-1185">Reference proteome</keyword>
<dbReference type="EMBL" id="CM007894">
    <property type="protein sequence ID" value="OTG26505.1"/>
    <property type="molecule type" value="Genomic_DNA"/>
</dbReference>
<evidence type="ECO:0000313" key="6">
    <source>
        <dbReference type="EMBL" id="OTG26505.1"/>
    </source>
</evidence>
<dbReference type="Pfam" id="PF00657">
    <property type="entry name" value="Lipase_GDSL"/>
    <property type="match status" value="1"/>
</dbReference>
<keyword evidence="3" id="KW-0442">Lipid degradation</keyword>
<evidence type="ECO:0000313" key="5">
    <source>
        <dbReference type="EMBL" id="KAF5807448.1"/>
    </source>
</evidence>
<dbReference type="PANTHER" id="PTHR45648:SF90">
    <property type="entry name" value="GDSL-LIKE LIPASE_ACYLHYDROLASE SUPERFAMILY PROTEIN-RELATED"/>
    <property type="match status" value="1"/>
</dbReference>
<keyword evidence="2 6" id="KW-0378">Hydrolase</keyword>
<proteinExistence type="inferred from homology"/>
<dbReference type="Gramene" id="mRNA:HanXRQr2_Chr05g0233841">
    <property type="protein sequence ID" value="mRNA:HanXRQr2_Chr05g0233841"/>
    <property type="gene ID" value="HanXRQr2_Chr05g0233841"/>
</dbReference>
<dbReference type="EMBL" id="MNCJ02000320">
    <property type="protein sequence ID" value="KAF5807448.1"/>
    <property type="molecule type" value="Genomic_DNA"/>
</dbReference>
<organism evidence="6 7">
    <name type="scientific">Helianthus annuus</name>
    <name type="common">Common sunflower</name>
    <dbReference type="NCBI Taxonomy" id="4232"/>
    <lineage>
        <taxon>Eukaryota</taxon>
        <taxon>Viridiplantae</taxon>
        <taxon>Streptophyta</taxon>
        <taxon>Embryophyta</taxon>
        <taxon>Tracheophyta</taxon>
        <taxon>Spermatophyta</taxon>
        <taxon>Magnoliopsida</taxon>
        <taxon>eudicotyledons</taxon>
        <taxon>Gunneridae</taxon>
        <taxon>Pentapetalae</taxon>
        <taxon>asterids</taxon>
        <taxon>campanulids</taxon>
        <taxon>Asterales</taxon>
        <taxon>Asteraceae</taxon>
        <taxon>Asteroideae</taxon>
        <taxon>Heliantheae alliance</taxon>
        <taxon>Heliantheae</taxon>
        <taxon>Helianthus</taxon>
    </lineage>
</organism>
<dbReference type="InterPro" id="IPR035669">
    <property type="entry name" value="SGNH_plant_lipase-like"/>
</dbReference>
<dbReference type="PANTHER" id="PTHR45648">
    <property type="entry name" value="GDSL LIPASE/ACYLHYDROLASE FAMILY PROTEIN (AFU_ORTHOLOGUE AFUA_4G14700)"/>
    <property type="match status" value="1"/>
</dbReference>
<keyword evidence="4" id="KW-0732">Signal</keyword>
<comment type="similarity">
    <text evidence="1">Belongs to the 'GDSL' lipolytic enzyme family.</text>
</comment>
<accession>A0A251UT38</accession>
<evidence type="ECO:0000313" key="7">
    <source>
        <dbReference type="Proteomes" id="UP000215914"/>
    </source>
</evidence>
<dbReference type="GO" id="GO:0016042">
    <property type="term" value="P:lipid catabolic process"/>
    <property type="evidence" value="ECO:0007669"/>
    <property type="project" value="UniProtKB-KW"/>
</dbReference>
<dbReference type="InterPro" id="IPR001087">
    <property type="entry name" value="GDSL"/>
</dbReference>
<dbReference type="Gene3D" id="3.40.50.1110">
    <property type="entry name" value="SGNH hydrolase"/>
    <property type="match status" value="1"/>
</dbReference>
<dbReference type="GO" id="GO:0004806">
    <property type="term" value="F:triacylglycerol lipase activity"/>
    <property type="evidence" value="ECO:0007669"/>
    <property type="project" value="UniProtKB-EC"/>
</dbReference>
<dbReference type="CDD" id="cd01837">
    <property type="entry name" value="SGNH_plant_lipase_like"/>
    <property type="match status" value="1"/>
</dbReference>
<evidence type="ECO:0000256" key="1">
    <source>
        <dbReference type="ARBA" id="ARBA00008668"/>
    </source>
</evidence>
<evidence type="ECO:0000256" key="2">
    <source>
        <dbReference type="ARBA" id="ARBA00022801"/>
    </source>
</evidence>
<dbReference type="EC" id="3.1.1.3" evidence="5"/>
<dbReference type="InterPro" id="IPR051058">
    <property type="entry name" value="GDSL_Est/Lipase"/>
</dbReference>
<dbReference type="SUPFAM" id="SSF52266">
    <property type="entry name" value="SGNH hydrolase"/>
    <property type="match status" value="1"/>
</dbReference>
<feature type="signal peptide" evidence="4">
    <location>
        <begin position="1"/>
        <end position="25"/>
    </location>
</feature>
<reference evidence="6" key="2">
    <citation type="submission" date="2017-02" db="EMBL/GenBank/DDBJ databases">
        <title>Sunflower complete genome.</title>
        <authorList>
            <person name="Langlade N."/>
            <person name="Munos S."/>
        </authorList>
    </citation>
    <scope>NUCLEOTIDE SEQUENCE [LARGE SCALE GENOMIC DNA]</scope>
    <source>
        <tissue evidence="6">Leaves</tissue>
    </source>
</reference>
<dbReference type="FunCoup" id="A0A251UT38">
    <property type="interactions" value="94"/>
</dbReference>
<evidence type="ECO:0000256" key="3">
    <source>
        <dbReference type="ARBA" id="ARBA00022963"/>
    </source>
</evidence>
<sequence length="409" mass="45234">MAASINLIITSSFLCVLLFESGGLCESDVLHIETYAITELDVPGLYIFGDSLVDFGNNNYLDTLARANFPYNGIDFPTGPTGRFCNGKNVADFLAEKVGLPSPPPYLSLVSESKNLSSTNATVTGVSFASGGSGVFNGSEALDPSTISLPEQVDYYSLVYDQLVQQLGLDGTRTHLAKSLFLLVIGSNDLFNYFNIDSKLPAQYTVQQYVDRMVSTLKPLLKQMYGLGARKFVVSGVGVIGCCPAQRKPNNNSECNLEANYGSTTYNDGLKALLNELKLESSDMHYTYFDTYNVMSDLIQRPETYGTKYIVTSCRGGFRAFLRVPRNSVDLEKKRITEIKEACCGRGNLKADVPCVQWFGADYCPNRKDHLFWDLYHPTESTYNIFASFLYNGSQQVTTPMNVEQLVNI</sequence>